<keyword evidence="1" id="KW-0812">Transmembrane</keyword>
<protein>
    <submittedName>
        <fullName evidence="2">Uncharacterized protein</fullName>
    </submittedName>
</protein>
<reference evidence="2 3" key="1">
    <citation type="journal article" date="2016" name="Int. J. Syst. Evol. Microbiol.">
        <title>Chitinibacter fontanus sp. nov., isolated from a spring.</title>
        <authorList>
            <person name="Sheu S.Y."/>
            <person name="Li Y.S."/>
            <person name="Young C.C."/>
            <person name="Chen W.M."/>
        </authorList>
    </citation>
    <scope>NUCLEOTIDE SEQUENCE [LARGE SCALE GENOMIC DNA]</scope>
    <source>
        <strain evidence="2 3">STM-7</strain>
    </source>
</reference>
<dbReference type="Proteomes" id="UP000510822">
    <property type="component" value="Chromosome"/>
</dbReference>
<name>A0A7D5ZCZ6_9NEIS</name>
<sequence>MSPFAIILYALSVACFITVPLMIYQRDEKIDRWIMGGAGMIFFVCAITAHVLIPHNAST</sequence>
<dbReference type="EMBL" id="CP058952">
    <property type="protein sequence ID" value="QLI81406.1"/>
    <property type="molecule type" value="Genomic_DNA"/>
</dbReference>
<feature type="transmembrane region" description="Helical" evidence="1">
    <location>
        <begin position="33"/>
        <end position="53"/>
    </location>
</feature>
<evidence type="ECO:0000313" key="2">
    <source>
        <dbReference type="EMBL" id="QLI81406.1"/>
    </source>
</evidence>
<dbReference type="RefSeq" id="WP_180308532.1">
    <property type="nucleotide sequence ID" value="NZ_CP058952.1"/>
</dbReference>
<dbReference type="AlphaFoldDB" id="A0A7D5ZCZ6"/>
<proteinExistence type="predicted"/>
<keyword evidence="3" id="KW-1185">Reference proteome</keyword>
<keyword evidence="1" id="KW-1133">Transmembrane helix</keyword>
<keyword evidence="1" id="KW-0472">Membrane</keyword>
<evidence type="ECO:0000256" key="1">
    <source>
        <dbReference type="SAM" id="Phobius"/>
    </source>
</evidence>
<feature type="transmembrane region" description="Helical" evidence="1">
    <location>
        <begin position="6"/>
        <end position="24"/>
    </location>
</feature>
<gene>
    <name evidence="2" type="ORF">HZU75_07610</name>
</gene>
<accession>A0A7D5ZCZ6</accession>
<dbReference type="KEGG" id="cfon:HZU75_07610"/>
<organism evidence="2 3">
    <name type="scientific">Chitinibacter fontanus</name>
    <dbReference type="NCBI Taxonomy" id="1737446"/>
    <lineage>
        <taxon>Bacteria</taxon>
        <taxon>Pseudomonadati</taxon>
        <taxon>Pseudomonadota</taxon>
        <taxon>Betaproteobacteria</taxon>
        <taxon>Neisseriales</taxon>
        <taxon>Chitinibacteraceae</taxon>
        <taxon>Chitinibacter</taxon>
    </lineage>
</organism>
<evidence type="ECO:0000313" key="3">
    <source>
        <dbReference type="Proteomes" id="UP000510822"/>
    </source>
</evidence>